<evidence type="ECO:0000313" key="4">
    <source>
        <dbReference type="Proteomes" id="UP000063789"/>
    </source>
</evidence>
<keyword evidence="4" id="KW-1185">Reference proteome</keyword>
<dbReference type="SUPFAM" id="SSF56349">
    <property type="entry name" value="DNA breaking-rejoining enzymes"/>
    <property type="match status" value="1"/>
</dbReference>
<dbReference type="GO" id="GO:0003677">
    <property type="term" value="F:DNA binding"/>
    <property type="evidence" value="ECO:0007669"/>
    <property type="project" value="InterPro"/>
</dbReference>
<evidence type="ECO:0000256" key="1">
    <source>
        <dbReference type="ARBA" id="ARBA00023172"/>
    </source>
</evidence>
<dbReference type="KEGG" id="goq:ACH46_19325"/>
<dbReference type="KEGG" id="goq:ACH46_10925"/>
<reference evidence="2 4" key="2">
    <citation type="journal article" date="2017" name="Int. J. Syst. Evol. Microbiol.">
        <title>Gordonia phthalatica sp. nov., a di-n-butyl phthalate-degrading bacterium isolated from activated sludge.</title>
        <authorList>
            <person name="Jin D."/>
            <person name="Kong X."/>
            <person name="Jia M."/>
            <person name="Yu X."/>
            <person name="Wang X."/>
            <person name="Zhuang X."/>
            <person name="Deng Y."/>
            <person name="Bai Z."/>
        </authorList>
    </citation>
    <scope>NUCLEOTIDE SEQUENCE [LARGE SCALE GENOMIC DNA]</scope>
    <source>
        <strain evidence="2 4">QH-11</strain>
    </source>
</reference>
<gene>
    <name evidence="2" type="ORF">ACH46_10925</name>
    <name evidence="3" type="ORF">ACH46_19325</name>
</gene>
<dbReference type="EMBL" id="CP011853">
    <property type="protein sequence ID" value="ALG86796.1"/>
    <property type="molecule type" value="Genomic_DNA"/>
</dbReference>
<reference evidence="4" key="1">
    <citation type="submission" date="2015-06" db="EMBL/GenBank/DDBJ databases">
        <title>Complete genome sequence and metabolic analysis of phthalate degradation pathway in Gordonia sp. QH-11.</title>
        <authorList>
            <person name="Jin D."/>
            <person name="Kong X."/>
            <person name="Bai Z."/>
        </authorList>
    </citation>
    <scope>NUCLEOTIDE SEQUENCE [LARGE SCALE GENOMIC DNA]</scope>
    <source>
        <strain evidence="4">QH-11</strain>
    </source>
</reference>
<accession>A0A0N9MVP9</accession>
<dbReference type="OrthoDB" id="3405537at2"/>
<dbReference type="InterPro" id="IPR013762">
    <property type="entry name" value="Integrase-like_cat_sf"/>
</dbReference>
<evidence type="ECO:0000313" key="3">
    <source>
        <dbReference type="EMBL" id="ALG87051.1"/>
    </source>
</evidence>
<dbReference type="GO" id="GO:0006310">
    <property type="term" value="P:DNA recombination"/>
    <property type="evidence" value="ECO:0007669"/>
    <property type="project" value="UniProtKB-KW"/>
</dbReference>
<proteinExistence type="predicted"/>
<keyword evidence="1" id="KW-0233">DNA recombination</keyword>
<dbReference type="Gene3D" id="1.10.443.10">
    <property type="entry name" value="Intergrase catalytic core"/>
    <property type="match status" value="1"/>
</dbReference>
<dbReference type="Proteomes" id="UP000063789">
    <property type="component" value="Chromosome"/>
</dbReference>
<protein>
    <submittedName>
        <fullName evidence="2">Uncharacterized protein</fullName>
    </submittedName>
</protein>
<dbReference type="InterPro" id="IPR011010">
    <property type="entry name" value="DNA_brk_join_enz"/>
</dbReference>
<dbReference type="STRING" id="1136941.ACH46_10925"/>
<dbReference type="EMBL" id="CP011853">
    <property type="protein sequence ID" value="ALG87051.1"/>
    <property type="molecule type" value="Genomic_DNA"/>
</dbReference>
<dbReference type="GO" id="GO:0015074">
    <property type="term" value="P:DNA integration"/>
    <property type="evidence" value="ECO:0007669"/>
    <property type="project" value="InterPro"/>
</dbReference>
<name>A0A0N9MVP9_9ACTN</name>
<organism evidence="2 4">
    <name type="scientific">Gordonia phthalatica</name>
    <dbReference type="NCBI Taxonomy" id="1136941"/>
    <lineage>
        <taxon>Bacteria</taxon>
        <taxon>Bacillati</taxon>
        <taxon>Actinomycetota</taxon>
        <taxon>Actinomycetes</taxon>
        <taxon>Mycobacteriales</taxon>
        <taxon>Gordoniaceae</taxon>
        <taxon>Gordonia</taxon>
    </lineage>
</organism>
<evidence type="ECO:0000313" key="2">
    <source>
        <dbReference type="EMBL" id="ALG86796.1"/>
    </source>
</evidence>
<dbReference type="AlphaFoldDB" id="A0A0N9MVP9"/>
<dbReference type="PATRIC" id="fig|1136941.3.peg.2227"/>
<sequence length="486" mass="54008">MARRKPAPEPDRYEPCERCGEAYLTAAWWQDTPICCYCYNQAKRVVGQCVECAHSGIVPGRTPTGQYLCRTCSGIQLNVDCVECGAEAELYRRGHCWRCELAHQVDELLTNPHTGVVNPQLAGLAAALKQMPRANSGVTWLRNPTVRAVLQQIAAADTVDQRLLAALPVNRSSVHIRALLDEHGIDGARVDFRTRFTAWADSKLATLTNPDNQLVIRSYIRWHVSRRFDDKCTNGTFLAAKQGVTVAIDFLNFLDMLQISVTDVDQSQVDTFVASGTETNRLLSRFLPWVVATYRLPPLTIAPHQRGTTRALTETMQVEQLTRLFANDALTPRDRLAAALIVVFGQPTHKVAALRWDQINREETCTITLGKHPIVLESPLDRLVAEVAEATTNRQTAAHSESVWVFPGYQPGNHLNESHLRRRLKALGFPSLTTRLGTWQTITQTSPPPVLADALGIHTQTAINHALRGSSQFGAYVAARNGQREQ</sequence>